<dbReference type="GO" id="GO:1990575">
    <property type="term" value="P:mitochondrial L-ornithine transmembrane transport"/>
    <property type="evidence" value="ECO:0007669"/>
    <property type="project" value="TreeGrafter"/>
</dbReference>
<evidence type="ECO:0000256" key="3">
    <source>
        <dbReference type="ARBA" id="ARBA00022448"/>
    </source>
</evidence>
<dbReference type="AlphaFoldDB" id="A0A0D2NSA2"/>
<evidence type="ECO:0000256" key="4">
    <source>
        <dbReference type="ARBA" id="ARBA00022692"/>
    </source>
</evidence>
<evidence type="ECO:0000256" key="5">
    <source>
        <dbReference type="ARBA" id="ARBA00022737"/>
    </source>
</evidence>
<dbReference type="GeneID" id="25726925"/>
<feature type="repeat" description="Solcar" evidence="9">
    <location>
        <begin position="72"/>
        <end position="173"/>
    </location>
</feature>
<dbReference type="RefSeq" id="XP_013906160.1">
    <property type="nucleotide sequence ID" value="XM_014050706.1"/>
</dbReference>
<dbReference type="PROSITE" id="PS50920">
    <property type="entry name" value="SOLCAR"/>
    <property type="match status" value="2"/>
</dbReference>
<evidence type="ECO:0000256" key="2">
    <source>
        <dbReference type="ARBA" id="ARBA00006375"/>
    </source>
</evidence>
<dbReference type="Proteomes" id="UP000054498">
    <property type="component" value="Unassembled WGS sequence"/>
</dbReference>
<keyword evidence="5" id="KW-0677">Repeat</keyword>
<keyword evidence="8 9" id="KW-0472">Membrane</keyword>
<dbReference type="GO" id="GO:0031966">
    <property type="term" value="C:mitochondrial membrane"/>
    <property type="evidence" value="ECO:0007669"/>
    <property type="project" value="UniProtKB-SubCell"/>
</dbReference>
<name>A0A0D2NSA2_9CHLO</name>
<dbReference type="KEGG" id="mng:MNEG_0807"/>
<dbReference type="PANTHER" id="PTHR45624">
    <property type="entry name" value="MITOCHONDRIAL BASIC AMINO ACIDS TRANSPORTER-RELATED"/>
    <property type="match status" value="1"/>
</dbReference>
<evidence type="ECO:0000256" key="7">
    <source>
        <dbReference type="ARBA" id="ARBA00023128"/>
    </source>
</evidence>
<dbReference type="Gene3D" id="1.50.40.10">
    <property type="entry name" value="Mitochondrial carrier domain"/>
    <property type="match status" value="1"/>
</dbReference>
<keyword evidence="6" id="KW-1133">Transmembrane helix</keyword>
<dbReference type="InterPro" id="IPR050567">
    <property type="entry name" value="Mitochondrial_Carrier"/>
</dbReference>
<organism evidence="11 12">
    <name type="scientific">Monoraphidium neglectum</name>
    <dbReference type="NCBI Taxonomy" id="145388"/>
    <lineage>
        <taxon>Eukaryota</taxon>
        <taxon>Viridiplantae</taxon>
        <taxon>Chlorophyta</taxon>
        <taxon>core chlorophytes</taxon>
        <taxon>Chlorophyceae</taxon>
        <taxon>CS clade</taxon>
        <taxon>Sphaeropleales</taxon>
        <taxon>Selenastraceae</taxon>
        <taxon>Monoraphidium</taxon>
    </lineage>
</organism>
<keyword evidence="3 10" id="KW-0813">Transport</keyword>
<comment type="subcellular location">
    <subcellularLocation>
        <location evidence="1">Mitochondrion membrane</location>
        <topology evidence="1">Multi-pass membrane protein</topology>
    </subcellularLocation>
</comment>
<sequence length="218" mass="22491">MQSQSAAPAAAQFRGPLDAARQTLAKEGLRGFYRGMAAPFATVALFNAILFSSRGQAQALLAHEDGSPLTLSDELLSALAASAAVSLVACPTELLKCRLQAQGDKKVAAARLAAAGVDPGSAALYRGPRDVARHVLRNEGGLPGLFKGLGATLLRESLGNLAMFGVYHLSKEAIAHSKGVPTSSLGFSDNLLAGGLGGTAFWLACYPTDIVKSKLQVS</sequence>
<evidence type="ECO:0000256" key="9">
    <source>
        <dbReference type="PROSITE-ProRule" id="PRU00282"/>
    </source>
</evidence>
<dbReference type="GO" id="GO:0000064">
    <property type="term" value="F:L-ornithine transmembrane transporter activity"/>
    <property type="evidence" value="ECO:0007669"/>
    <property type="project" value="TreeGrafter"/>
</dbReference>
<keyword evidence="7" id="KW-0496">Mitochondrion</keyword>
<dbReference type="OrthoDB" id="14252at2759"/>
<evidence type="ECO:0000313" key="11">
    <source>
        <dbReference type="EMBL" id="KIZ07141.1"/>
    </source>
</evidence>
<evidence type="ECO:0000313" key="12">
    <source>
        <dbReference type="Proteomes" id="UP000054498"/>
    </source>
</evidence>
<proteinExistence type="inferred from homology"/>
<dbReference type="InterPro" id="IPR018108">
    <property type="entry name" value="MCP_transmembrane"/>
</dbReference>
<evidence type="ECO:0000256" key="8">
    <source>
        <dbReference type="ARBA" id="ARBA00023136"/>
    </source>
</evidence>
<reference evidence="11 12" key="1">
    <citation type="journal article" date="2013" name="BMC Genomics">
        <title>Reconstruction of the lipid metabolism for the microalga Monoraphidium neglectum from its genome sequence reveals characteristics suitable for biofuel production.</title>
        <authorList>
            <person name="Bogen C."/>
            <person name="Al-Dilaimi A."/>
            <person name="Albersmeier A."/>
            <person name="Wichmann J."/>
            <person name="Grundmann M."/>
            <person name="Rupp O."/>
            <person name="Lauersen K.J."/>
            <person name="Blifernez-Klassen O."/>
            <person name="Kalinowski J."/>
            <person name="Goesmann A."/>
            <person name="Mussgnug J.H."/>
            <person name="Kruse O."/>
        </authorList>
    </citation>
    <scope>NUCLEOTIDE SEQUENCE [LARGE SCALE GENOMIC DNA]</scope>
    <source>
        <strain evidence="11 12">SAG 48.87</strain>
    </source>
</reference>
<comment type="similarity">
    <text evidence="2 10">Belongs to the mitochondrial carrier (TC 2.A.29) family.</text>
</comment>
<dbReference type="EMBL" id="KK100290">
    <property type="protein sequence ID" value="KIZ07141.1"/>
    <property type="molecule type" value="Genomic_DNA"/>
</dbReference>
<evidence type="ECO:0000256" key="10">
    <source>
        <dbReference type="RuleBase" id="RU000488"/>
    </source>
</evidence>
<dbReference type="PANTHER" id="PTHR45624:SF12">
    <property type="entry name" value="MITOCHONDRIAL ORNITHINE TRANSPORTER 1"/>
    <property type="match status" value="1"/>
</dbReference>
<dbReference type="Pfam" id="PF00153">
    <property type="entry name" value="Mito_carr"/>
    <property type="match status" value="3"/>
</dbReference>
<dbReference type="InterPro" id="IPR023395">
    <property type="entry name" value="MCP_dom_sf"/>
</dbReference>
<gene>
    <name evidence="11" type="ORF">MNEG_0807</name>
</gene>
<evidence type="ECO:0000256" key="1">
    <source>
        <dbReference type="ARBA" id="ARBA00004225"/>
    </source>
</evidence>
<keyword evidence="12" id="KW-1185">Reference proteome</keyword>
<evidence type="ECO:0000256" key="6">
    <source>
        <dbReference type="ARBA" id="ARBA00022989"/>
    </source>
</evidence>
<feature type="repeat" description="Solcar" evidence="9">
    <location>
        <begin position="1"/>
        <end position="60"/>
    </location>
</feature>
<keyword evidence="4 9" id="KW-0812">Transmembrane</keyword>
<protein>
    <submittedName>
        <fullName evidence="11">Carnitine/acylcarnitine carrier-like protein</fullName>
    </submittedName>
</protein>
<accession>A0A0D2NSA2</accession>
<dbReference type="SUPFAM" id="SSF103506">
    <property type="entry name" value="Mitochondrial carrier"/>
    <property type="match status" value="1"/>
</dbReference>